<evidence type="ECO:0000256" key="8">
    <source>
        <dbReference type="SAM" id="MobiDB-lite"/>
    </source>
</evidence>
<keyword evidence="12" id="KW-1185">Reference proteome</keyword>
<feature type="compositionally biased region" description="Low complexity" evidence="8">
    <location>
        <begin position="477"/>
        <end position="486"/>
    </location>
</feature>
<evidence type="ECO:0000313" key="12">
    <source>
        <dbReference type="Proteomes" id="UP000460221"/>
    </source>
</evidence>
<gene>
    <name evidence="11" type="ORF">GIS00_12685</name>
</gene>
<evidence type="ECO:0000313" key="11">
    <source>
        <dbReference type="EMBL" id="MTD14797.1"/>
    </source>
</evidence>
<name>A0A7K1FKW5_9ACTN</name>
<dbReference type="Pfam" id="PF00553">
    <property type="entry name" value="CBM_2"/>
    <property type="match status" value="1"/>
</dbReference>
<proteinExistence type="inferred from homology"/>
<dbReference type="InterPro" id="IPR017853">
    <property type="entry name" value="GH"/>
</dbReference>
<dbReference type="Proteomes" id="UP000460221">
    <property type="component" value="Unassembled WGS sequence"/>
</dbReference>
<dbReference type="PROSITE" id="PS51173">
    <property type="entry name" value="CBM2"/>
    <property type="match status" value="1"/>
</dbReference>
<dbReference type="InterPro" id="IPR012291">
    <property type="entry name" value="CBM2_carb-bd_dom_sf"/>
</dbReference>
<dbReference type="GO" id="GO:0030245">
    <property type="term" value="P:cellulose catabolic process"/>
    <property type="evidence" value="ECO:0007669"/>
    <property type="project" value="UniProtKB-KW"/>
</dbReference>
<dbReference type="InterPro" id="IPR018087">
    <property type="entry name" value="Glyco_hydro_5_CS"/>
</dbReference>
<evidence type="ECO:0000256" key="6">
    <source>
        <dbReference type="ARBA" id="ARBA00023326"/>
    </source>
</evidence>
<dbReference type="EC" id="3.2.1.4" evidence="7"/>
<dbReference type="PANTHER" id="PTHR35923:SF2">
    <property type="entry name" value="ENDOGLUCANASE"/>
    <property type="match status" value="1"/>
</dbReference>
<keyword evidence="9" id="KW-0472">Membrane</keyword>
<dbReference type="PROSITE" id="PS00659">
    <property type="entry name" value="GLYCOSYL_HYDROL_F5"/>
    <property type="match status" value="1"/>
</dbReference>
<keyword evidence="9" id="KW-1133">Transmembrane helix</keyword>
<evidence type="ECO:0000256" key="2">
    <source>
        <dbReference type="ARBA" id="ARBA00022801"/>
    </source>
</evidence>
<keyword evidence="2 7" id="KW-0378">Hydrolase</keyword>
<comment type="caution">
    <text evidence="11">The sequence shown here is derived from an EMBL/GenBank/DDBJ whole genome shotgun (WGS) entry which is preliminary data.</text>
</comment>
<evidence type="ECO:0000256" key="9">
    <source>
        <dbReference type="SAM" id="Phobius"/>
    </source>
</evidence>
<feature type="compositionally biased region" description="Low complexity" evidence="8">
    <location>
        <begin position="43"/>
        <end position="69"/>
    </location>
</feature>
<feature type="region of interest" description="Disordered" evidence="8">
    <location>
        <begin position="467"/>
        <end position="486"/>
    </location>
</feature>
<dbReference type="Gene3D" id="2.60.40.290">
    <property type="match status" value="1"/>
</dbReference>
<organism evidence="11 12">
    <name type="scientific">Nakamurella alba</name>
    <dbReference type="NCBI Taxonomy" id="2665158"/>
    <lineage>
        <taxon>Bacteria</taxon>
        <taxon>Bacillati</taxon>
        <taxon>Actinomycetota</taxon>
        <taxon>Actinomycetes</taxon>
        <taxon>Nakamurellales</taxon>
        <taxon>Nakamurellaceae</taxon>
        <taxon>Nakamurella</taxon>
    </lineage>
</organism>
<dbReference type="PANTHER" id="PTHR35923">
    <property type="entry name" value="MAJOR EXTRACELLULAR ENDOGLUCANASE"/>
    <property type="match status" value="1"/>
</dbReference>
<reference evidence="11 12" key="1">
    <citation type="submission" date="2019-11" db="EMBL/GenBank/DDBJ databases">
        <authorList>
            <person name="Jiang L.-Q."/>
        </authorList>
    </citation>
    <scope>NUCLEOTIDE SEQUENCE [LARGE SCALE GENOMIC DNA]</scope>
    <source>
        <strain evidence="11 12">YIM 132087</strain>
    </source>
</reference>
<evidence type="ECO:0000256" key="4">
    <source>
        <dbReference type="ARBA" id="ARBA00023277"/>
    </source>
</evidence>
<comment type="similarity">
    <text evidence="7">Belongs to the glycosyl hydrolase 5 (cellulase A) family.</text>
</comment>
<keyword evidence="9" id="KW-0812">Transmembrane</keyword>
<evidence type="ECO:0000256" key="5">
    <source>
        <dbReference type="ARBA" id="ARBA00023295"/>
    </source>
</evidence>
<evidence type="ECO:0000256" key="1">
    <source>
        <dbReference type="ARBA" id="ARBA00000966"/>
    </source>
</evidence>
<dbReference type="Pfam" id="PF00150">
    <property type="entry name" value="Cellulase"/>
    <property type="match status" value="1"/>
</dbReference>
<evidence type="ECO:0000259" key="10">
    <source>
        <dbReference type="PROSITE" id="PS51173"/>
    </source>
</evidence>
<dbReference type="EMBL" id="WLYK01000005">
    <property type="protein sequence ID" value="MTD14797.1"/>
    <property type="molecule type" value="Genomic_DNA"/>
</dbReference>
<accession>A0A7K1FKW5</accession>
<dbReference type="SUPFAM" id="SSF49384">
    <property type="entry name" value="Carbohydrate-binding domain"/>
    <property type="match status" value="1"/>
</dbReference>
<evidence type="ECO:0000256" key="3">
    <source>
        <dbReference type="ARBA" id="ARBA00023001"/>
    </source>
</evidence>
<evidence type="ECO:0000256" key="7">
    <source>
        <dbReference type="RuleBase" id="RU361153"/>
    </source>
</evidence>
<feature type="transmembrane region" description="Helical" evidence="9">
    <location>
        <begin position="14"/>
        <end position="33"/>
    </location>
</feature>
<dbReference type="RefSeq" id="WP_154768816.1">
    <property type="nucleotide sequence ID" value="NZ_WLYK01000005.1"/>
</dbReference>
<dbReference type="GO" id="GO:0030247">
    <property type="term" value="F:polysaccharide binding"/>
    <property type="evidence" value="ECO:0007669"/>
    <property type="project" value="UniProtKB-UniRule"/>
</dbReference>
<dbReference type="AlphaFoldDB" id="A0A7K1FKW5"/>
<dbReference type="SUPFAM" id="SSF51445">
    <property type="entry name" value="(Trans)glycosidases"/>
    <property type="match status" value="1"/>
</dbReference>
<keyword evidence="4 7" id="KW-0119">Carbohydrate metabolism</keyword>
<feature type="compositionally biased region" description="Polar residues" evidence="8">
    <location>
        <begin position="99"/>
        <end position="108"/>
    </location>
</feature>
<feature type="region of interest" description="Disordered" evidence="8">
    <location>
        <begin position="39"/>
        <end position="69"/>
    </location>
</feature>
<dbReference type="SMART" id="SM00637">
    <property type="entry name" value="CBD_II"/>
    <property type="match status" value="1"/>
</dbReference>
<keyword evidence="5 7" id="KW-0326">Glycosidase</keyword>
<feature type="domain" description="CBM2" evidence="10">
    <location>
        <begin position="497"/>
        <end position="601"/>
    </location>
</feature>
<dbReference type="InterPro" id="IPR001547">
    <property type="entry name" value="Glyco_hydro_5"/>
</dbReference>
<dbReference type="InterPro" id="IPR001919">
    <property type="entry name" value="CBD2"/>
</dbReference>
<dbReference type="GO" id="GO:0008810">
    <property type="term" value="F:cellulase activity"/>
    <property type="evidence" value="ECO:0007669"/>
    <property type="project" value="UniProtKB-EC"/>
</dbReference>
<dbReference type="Gene3D" id="3.20.20.80">
    <property type="entry name" value="Glycosidases"/>
    <property type="match status" value="1"/>
</dbReference>
<keyword evidence="6 7" id="KW-0624">Polysaccharide degradation</keyword>
<dbReference type="InterPro" id="IPR008965">
    <property type="entry name" value="CBM2/CBM3_carb-bd_dom_sf"/>
</dbReference>
<feature type="region of interest" description="Disordered" evidence="8">
    <location>
        <begin position="81"/>
        <end position="113"/>
    </location>
</feature>
<keyword evidence="3 7" id="KW-0136">Cellulose degradation</keyword>
<sequence>MTTPVPDNVRRTRIVWLVVGIVVLVAAATIGIVRLPSAQNTESPDAGAAGAATPTGTTASPATTAATTTADTAGQVTSYGGHGSAVAGTRSGGAAPAVTRSSPAQPSDDTPRVDAATGELLDWEGPLHTEGSTILDVNDRPVRIRMANWFGLEITDCAPHGLWQISLDQGMAELAAFGFTTVRVPWSNECLDKPATSFDPGLNPELTGRTGIEVLDAVVAAAKDHGLTVLLDRHRPDVNTQSELWYTDTVSEQQWIDDWVRVVERYADDTTVIGADLHNEPHGAACWGCGDPARDWAAAAVRGGNAVLAANPDLLIVVEGVEKPGDGSTTWWGGGLSDVATHPISLSVPGRLVYSPHDYPSTIWPRDWFDDPAYPANLAPFWDRNWGFIQQQGIAPVLLGEFGSKLETESDKVWMATLVEYLNTNRMSFGYWAFNPNSGDTGGLVQDDWITPETAKLQMLAPLLGSEPDPQVPAPVTPAATTATTGAATTTAATGAAEGPDDALSIGWKQPSTWGTGYTVQLEITATVGVTGWSVSWPDGHAIGVADPYGMSCAAEIGVITCTGADWAGALGAGQSVTVGVQVNGDGTAPESPPLTVHTSV</sequence>
<protein>
    <recommendedName>
        <fullName evidence="7">Endoglucanase</fullName>
        <ecNumber evidence="7">3.2.1.4</ecNumber>
    </recommendedName>
</protein>
<comment type="catalytic activity">
    <reaction evidence="1 7">
        <text>Endohydrolysis of (1-&gt;4)-beta-D-glucosidic linkages in cellulose, lichenin and cereal beta-D-glucans.</text>
        <dbReference type="EC" id="3.2.1.4"/>
    </reaction>
</comment>